<keyword evidence="2" id="KW-1185">Reference proteome</keyword>
<dbReference type="EMBL" id="JAWDGP010004263">
    <property type="protein sequence ID" value="KAK3765913.1"/>
    <property type="molecule type" value="Genomic_DNA"/>
</dbReference>
<proteinExistence type="predicted"/>
<sequence>MKIWRLSDRLPRDLHYIAVPGATHVSWIRYSLTHWQALRLNNSNHPMMSLAAQNGIPCDLYVNSLSPMTSACLSGTHLPGNSDSATGTLVRVDDVHTIIIACDRQGPSCAMMQS</sequence>
<gene>
    <name evidence="1" type="ORF">RRG08_002159</name>
</gene>
<dbReference type="AlphaFoldDB" id="A0AAE1DDZ7"/>
<evidence type="ECO:0000313" key="1">
    <source>
        <dbReference type="EMBL" id="KAK3765913.1"/>
    </source>
</evidence>
<name>A0AAE1DDZ7_9GAST</name>
<comment type="caution">
    <text evidence="1">The sequence shown here is derived from an EMBL/GenBank/DDBJ whole genome shotgun (WGS) entry which is preliminary data.</text>
</comment>
<accession>A0AAE1DDZ7</accession>
<dbReference type="Proteomes" id="UP001283361">
    <property type="component" value="Unassembled WGS sequence"/>
</dbReference>
<reference evidence="1" key="1">
    <citation type="journal article" date="2023" name="G3 (Bethesda)">
        <title>A reference genome for the long-term kleptoplast-retaining sea slug Elysia crispata morphotype clarki.</title>
        <authorList>
            <person name="Eastman K.E."/>
            <person name="Pendleton A.L."/>
            <person name="Shaikh M.A."/>
            <person name="Suttiyut T."/>
            <person name="Ogas R."/>
            <person name="Tomko P."/>
            <person name="Gavelis G."/>
            <person name="Widhalm J.R."/>
            <person name="Wisecaver J.H."/>
        </authorList>
    </citation>
    <scope>NUCLEOTIDE SEQUENCE</scope>
    <source>
        <strain evidence="1">ECLA1</strain>
    </source>
</reference>
<evidence type="ECO:0000313" key="2">
    <source>
        <dbReference type="Proteomes" id="UP001283361"/>
    </source>
</evidence>
<protein>
    <submittedName>
        <fullName evidence="1">Uncharacterized protein</fullName>
    </submittedName>
</protein>
<organism evidence="1 2">
    <name type="scientific">Elysia crispata</name>
    <name type="common">lettuce slug</name>
    <dbReference type="NCBI Taxonomy" id="231223"/>
    <lineage>
        <taxon>Eukaryota</taxon>
        <taxon>Metazoa</taxon>
        <taxon>Spiralia</taxon>
        <taxon>Lophotrochozoa</taxon>
        <taxon>Mollusca</taxon>
        <taxon>Gastropoda</taxon>
        <taxon>Heterobranchia</taxon>
        <taxon>Euthyneura</taxon>
        <taxon>Panpulmonata</taxon>
        <taxon>Sacoglossa</taxon>
        <taxon>Placobranchoidea</taxon>
        <taxon>Plakobranchidae</taxon>
        <taxon>Elysia</taxon>
    </lineage>
</organism>